<evidence type="ECO:0000313" key="1">
    <source>
        <dbReference type="EMBL" id="MCI83359.1"/>
    </source>
</evidence>
<comment type="caution">
    <text evidence="1">The sequence shown here is derived from an EMBL/GenBank/DDBJ whole genome shotgun (WGS) entry which is preliminary data.</text>
</comment>
<sequence length="27" mass="2873">DVGGVEVEFGVESDVDSGMRFVRGVKC</sequence>
<evidence type="ECO:0000313" key="2">
    <source>
        <dbReference type="Proteomes" id="UP000265520"/>
    </source>
</evidence>
<reference evidence="1 2" key="1">
    <citation type="journal article" date="2018" name="Front. Plant Sci.">
        <title>Red Clover (Trifolium pratense) and Zigzag Clover (T. medium) - A Picture of Genomic Similarities and Differences.</title>
        <authorList>
            <person name="Dluhosova J."/>
            <person name="Istvanek J."/>
            <person name="Nedelnik J."/>
            <person name="Repkova J."/>
        </authorList>
    </citation>
    <scope>NUCLEOTIDE SEQUENCE [LARGE SCALE GENOMIC DNA]</scope>
    <source>
        <strain evidence="2">cv. 10/8</strain>
        <tissue evidence="1">Leaf</tissue>
    </source>
</reference>
<name>A0A392V7W7_9FABA</name>
<feature type="non-terminal residue" evidence="1">
    <location>
        <position position="1"/>
    </location>
</feature>
<keyword evidence="2" id="KW-1185">Reference proteome</keyword>
<accession>A0A392V7W7</accession>
<organism evidence="1 2">
    <name type="scientific">Trifolium medium</name>
    <dbReference type="NCBI Taxonomy" id="97028"/>
    <lineage>
        <taxon>Eukaryota</taxon>
        <taxon>Viridiplantae</taxon>
        <taxon>Streptophyta</taxon>
        <taxon>Embryophyta</taxon>
        <taxon>Tracheophyta</taxon>
        <taxon>Spermatophyta</taxon>
        <taxon>Magnoliopsida</taxon>
        <taxon>eudicotyledons</taxon>
        <taxon>Gunneridae</taxon>
        <taxon>Pentapetalae</taxon>
        <taxon>rosids</taxon>
        <taxon>fabids</taxon>
        <taxon>Fabales</taxon>
        <taxon>Fabaceae</taxon>
        <taxon>Papilionoideae</taxon>
        <taxon>50 kb inversion clade</taxon>
        <taxon>NPAAA clade</taxon>
        <taxon>Hologalegina</taxon>
        <taxon>IRL clade</taxon>
        <taxon>Trifolieae</taxon>
        <taxon>Trifolium</taxon>
    </lineage>
</organism>
<dbReference type="EMBL" id="LXQA011065105">
    <property type="protein sequence ID" value="MCI83359.1"/>
    <property type="molecule type" value="Genomic_DNA"/>
</dbReference>
<dbReference type="Proteomes" id="UP000265520">
    <property type="component" value="Unassembled WGS sequence"/>
</dbReference>
<protein>
    <submittedName>
        <fullName evidence="1">Uncharacterized protein</fullName>
    </submittedName>
</protein>
<dbReference type="AlphaFoldDB" id="A0A392V7W7"/>
<proteinExistence type="predicted"/>